<evidence type="ECO:0000313" key="3">
    <source>
        <dbReference type="Proteomes" id="UP000799302"/>
    </source>
</evidence>
<name>A0A6A6UFX3_9PEZI</name>
<dbReference type="Pfam" id="PF01556">
    <property type="entry name" value="DnaJ_C"/>
    <property type="match status" value="1"/>
</dbReference>
<dbReference type="OrthoDB" id="550424at2759"/>
<dbReference type="AlphaFoldDB" id="A0A6A6UFX3"/>
<reference evidence="2" key="1">
    <citation type="journal article" date="2020" name="Stud. Mycol.">
        <title>101 Dothideomycetes genomes: a test case for predicting lifestyles and emergence of pathogens.</title>
        <authorList>
            <person name="Haridas S."/>
            <person name="Albert R."/>
            <person name="Binder M."/>
            <person name="Bloem J."/>
            <person name="Labutti K."/>
            <person name="Salamov A."/>
            <person name="Andreopoulos B."/>
            <person name="Baker S."/>
            <person name="Barry K."/>
            <person name="Bills G."/>
            <person name="Bluhm B."/>
            <person name="Cannon C."/>
            <person name="Castanera R."/>
            <person name="Culley D."/>
            <person name="Daum C."/>
            <person name="Ezra D."/>
            <person name="Gonzalez J."/>
            <person name="Henrissat B."/>
            <person name="Kuo A."/>
            <person name="Liang C."/>
            <person name="Lipzen A."/>
            <person name="Lutzoni F."/>
            <person name="Magnuson J."/>
            <person name="Mondo S."/>
            <person name="Nolan M."/>
            <person name="Ohm R."/>
            <person name="Pangilinan J."/>
            <person name="Park H.-J."/>
            <person name="Ramirez L."/>
            <person name="Alfaro M."/>
            <person name="Sun H."/>
            <person name="Tritt A."/>
            <person name="Yoshinaga Y."/>
            <person name="Zwiers L.-H."/>
            <person name="Turgeon B."/>
            <person name="Goodwin S."/>
            <person name="Spatafora J."/>
            <person name="Crous P."/>
            <person name="Grigoriev I."/>
        </authorList>
    </citation>
    <scope>NUCLEOTIDE SEQUENCE</scope>
    <source>
        <strain evidence="2">CBS 115976</strain>
    </source>
</reference>
<dbReference type="GO" id="GO:0051082">
    <property type="term" value="F:unfolded protein binding"/>
    <property type="evidence" value="ECO:0007669"/>
    <property type="project" value="InterPro"/>
</dbReference>
<dbReference type="Proteomes" id="UP000799302">
    <property type="component" value="Unassembled WGS sequence"/>
</dbReference>
<dbReference type="InterPro" id="IPR002939">
    <property type="entry name" value="DnaJ_C"/>
</dbReference>
<feature type="domain" description="Chaperone DnaJ C-terminal" evidence="1">
    <location>
        <begin position="99"/>
        <end position="203"/>
    </location>
</feature>
<organism evidence="2 3">
    <name type="scientific">Microthyrium microscopicum</name>
    <dbReference type="NCBI Taxonomy" id="703497"/>
    <lineage>
        <taxon>Eukaryota</taxon>
        <taxon>Fungi</taxon>
        <taxon>Dikarya</taxon>
        <taxon>Ascomycota</taxon>
        <taxon>Pezizomycotina</taxon>
        <taxon>Dothideomycetes</taxon>
        <taxon>Dothideomycetes incertae sedis</taxon>
        <taxon>Microthyriales</taxon>
        <taxon>Microthyriaceae</taxon>
        <taxon>Microthyrium</taxon>
    </lineage>
</organism>
<evidence type="ECO:0000259" key="1">
    <source>
        <dbReference type="Pfam" id="PF01556"/>
    </source>
</evidence>
<dbReference type="GO" id="GO:0006457">
    <property type="term" value="P:protein folding"/>
    <property type="evidence" value="ECO:0007669"/>
    <property type="project" value="InterPro"/>
</dbReference>
<gene>
    <name evidence="2" type="ORF">BT63DRAFT_438684</name>
</gene>
<accession>A0A6A6UFX3</accession>
<evidence type="ECO:0000313" key="2">
    <source>
        <dbReference type="EMBL" id="KAF2671179.1"/>
    </source>
</evidence>
<dbReference type="InterPro" id="IPR008971">
    <property type="entry name" value="HSP40/DnaJ_pept-bd"/>
</dbReference>
<dbReference type="Gene3D" id="2.60.260.20">
    <property type="entry name" value="Urease metallochaperone UreE, N-terminal domain"/>
    <property type="match status" value="1"/>
</dbReference>
<proteinExistence type="predicted"/>
<protein>
    <recommendedName>
        <fullName evidence="1">Chaperone DnaJ C-terminal domain-containing protein</fullName>
    </recommendedName>
</protein>
<sequence length="237" mass="26669">MANTQDNSGFLSHLQRLPDVEIPVHLGQFHQRIATFYTLEQVNTGVIRQLTLIFETAPGETWEATKPVLLEPGQELPLTIKHWQHLVRNGRDETVLIEIILEEEPHDVFTREGANLVYTLELTQSEAENGFKKAVPCLDGSIELVVHPFVPYLHDDRPDLDVAMANRIDGSWERVLFKKGLPYPKLGGGLSGRRGDLIVRAVVAPTGDDHPSIKGKEAQNWERILSPGPEYKQRNCS</sequence>
<dbReference type="EMBL" id="MU004233">
    <property type="protein sequence ID" value="KAF2671179.1"/>
    <property type="molecule type" value="Genomic_DNA"/>
</dbReference>
<dbReference type="SUPFAM" id="SSF49493">
    <property type="entry name" value="HSP40/DnaJ peptide-binding domain"/>
    <property type="match status" value="1"/>
</dbReference>
<keyword evidence="3" id="KW-1185">Reference proteome</keyword>